<keyword evidence="4" id="KW-1185">Reference proteome</keyword>
<evidence type="ECO:0000313" key="3">
    <source>
        <dbReference type="EnsemblPlants" id="HORVU.MOREX.r3.7HG0750410.1"/>
    </source>
</evidence>
<feature type="compositionally biased region" description="Polar residues" evidence="1">
    <location>
        <begin position="549"/>
        <end position="564"/>
    </location>
</feature>
<accession>A0A8I6YT86</accession>
<organism evidence="3 4">
    <name type="scientific">Hordeum vulgare subsp. vulgare</name>
    <name type="common">Domesticated barley</name>
    <dbReference type="NCBI Taxonomy" id="112509"/>
    <lineage>
        <taxon>Eukaryota</taxon>
        <taxon>Viridiplantae</taxon>
        <taxon>Streptophyta</taxon>
        <taxon>Embryophyta</taxon>
        <taxon>Tracheophyta</taxon>
        <taxon>Spermatophyta</taxon>
        <taxon>Magnoliopsida</taxon>
        <taxon>Liliopsida</taxon>
        <taxon>Poales</taxon>
        <taxon>Poaceae</taxon>
        <taxon>BOP clade</taxon>
        <taxon>Pooideae</taxon>
        <taxon>Triticodae</taxon>
        <taxon>Triticeae</taxon>
        <taxon>Hordeinae</taxon>
        <taxon>Hordeum</taxon>
    </lineage>
</organism>
<feature type="compositionally biased region" description="Acidic residues" evidence="1">
    <location>
        <begin position="643"/>
        <end position="658"/>
    </location>
</feature>
<evidence type="ECO:0000256" key="1">
    <source>
        <dbReference type="SAM" id="MobiDB-lite"/>
    </source>
</evidence>
<reference evidence="4" key="1">
    <citation type="journal article" date="2012" name="Nature">
        <title>A physical, genetic and functional sequence assembly of the barley genome.</title>
        <authorList>
            <consortium name="The International Barley Genome Sequencing Consortium"/>
            <person name="Mayer K.F."/>
            <person name="Waugh R."/>
            <person name="Brown J.W."/>
            <person name="Schulman A."/>
            <person name="Langridge P."/>
            <person name="Platzer M."/>
            <person name="Fincher G.B."/>
            <person name="Muehlbauer G.J."/>
            <person name="Sato K."/>
            <person name="Close T.J."/>
            <person name="Wise R.P."/>
            <person name="Stein N."/>
        </authorList>
    </citation>
    <scope>NUCLEOTIDE SEQUENCE [LARGE SCALE GENOMIC DNA]</scope>
    <source>
        <strain evidence="4">cv. Morex</strain>
    </source>
</reference>
<dbReference type="Gramene" id="HORVU.MOREX.r3.7HG0750410.1">
    <property type="protein sequence ID" value="HORVU.MOREX.r3.7HG0750410.1"/>
    <property type="gene ID" value="HORVU.MOREX.r3.7HG0750410"/>
</dbReference>
<dbReference type="AlphaFoldDB" id="A0A8I6YT86"/>
<dbReference type="PANTHER" id="PTHR46033">
    <property type="entry name" value="PROTEIN MAIN-LIKE 2"/>
    <property type="match status" value="1"/>
</dbReference>
<reference evidence="3" key="2">
    <citation type="submission" date="2020-10" db="EMBL/GenBank/DDBJ databases">
        <authorList>
            <person name="Scholz U."/>
            <person name="Mascher M."/>
            <person name="Fiebig A."/>
        </authorList>
    </citation>
    <scope>NUCLEOTIDE SEQUENCE [LARGE SCALE GENOMIC DNA]</scope>
    <source>
        <strain evidence="3">cv. Morex</strain>
    </source>
</reference>
<feature type="region of interest" description="Disordered" evidence="1">
    <location>
        <begin position="619"/>
        <end position="661"/>
    </location>
</feature>
<dbReference type="Proteomes" id="UP000011116">
    <property type="component" value="Chromosome 7H"/>
</dbReference>
<dbReference type="Gramene" id="HORVU.MOREX.r2.7HG0622500.1">
    <property type="protein sequence ID" value="HORVU.MOREX.r2.7HG0622500.1"/>
    <property type="gene ID" value="HORVU.MOREX.r2.7HG0622500"/>
</dbReference>
<reference evidence="3" key="3">
    <citation type="submission" date="2022-01" db="UniProtKB">
        <authorList>
            <consortium name="EnsemblPlants"/>
        </authorList>
    </citation>
    <scope>IDENTIFICATION</scope>
    <source>
        <strain evidence="3">subsp. vulgare</strain>
    </source>
</reference>
<dbReference type="PANTHER" id="PTHR46033:SF87">
    <property type="entry name" value="AMINOTRANSFERASE-LIKE PLANT MOBILE DOMAIN-CONTAINING PROTEIN"/>
    <property type="match status" value="1"/>
</dbReference>
<dbReference type="Pfam" id="PF10536">
    <property type="entry name" value="PMD"/>
    <property type="match status" value="1"/>
</dbReference>
<dbReference type="EnsemblPlants" id="HORVU.MOREX.r3.7HG0750410.1">
    <property type="protein sequence ID" value="HORVU.MOREX.r3.7HG0750410.1"/>
    <property type="gene ID" value="HORVU.MOREX.r3.7HG0750410"/>
</dbReference>
<dbReference type="InterPro" id="IPR019557">
    <property type="entry name" value="AminoTfrase-like_pln_mobile"/>
</dbReference>
<proteinExistence type="predicted"/>
<feature type="domain" description="Aminotransferase-like plant mobile" evidence="2">
    <location>
        <begin position="59"/>
        <end position="440"/>
    </location>
</feature>
<evidence type="ECO:0000313" key="4">
    <source>
        <dbReference type="Proteomes" id="UP000011116"/>
    </source>
</evidence>
<evidence type="ECO:0000259" key="2">
    <source>
        <dbReference type="Pfam" id="PF10536"/>
    </source>
</evidence>
<name>A0A8I6YT86_HORVV</name>
<sequence>MVWLLNNVYDVEHRAYFMSEKKMELTPLKIRSHGASSVMQYDERYTPYIEMSGLLPFVQLVSRSTPNLNAAAVTSLIDRWRPETHSFHLRTGEMTVTLQDVSMITALPIEGKPLCMSTDSEEWRQQMEALIGMSPQEPEVEDGGKKDRVPADAPFTWIAANFAHCPEDADDEVIQRYARVYMWYVISRTIFADGTGKNAPWMWLKALTVFDNKFSWGSAALAYLYQQLDDACRRTTKDGGVGGCMLLLLVWSWECLPVGRPKSSQWNTWDDHGNPVRQPTWAYKWDLVSEVASKVNLLYKQYTNEMDSLTPEQVEWEPYGVGPNFGDAHTFDLNSLRVQERHLWLMRCPLICNWAVEFHLPHRVMRQFGYFQPHPPEWVDTDTQLHKLDRRRQRKIKDWQKHHKSYVIMFEQSVQAASSIRRTQYRQHCPLAFSNYLRWFQASTRVEICPPAYEEDILEEPTEYDALAQGRYNKLIREGYQTSFAPVLNFVRKEVKKQADESEDILDNTAGGKKGESALRLFIKEQGQKLRRLSNILGCRDPEYVSPSRFGSSERNTLDDSASSGARMDDGDITSAANTHRNIVEDDVDTPEVADEMTLKAFQCSAYMLKPRKEFRRYSPDDYAKGKNPVAGGSRLSRMRSMDDEDEDDNDDESDDPEQFVVARRKKLVSKRGRGPKV</sequence>
<protein>
    <recommendedName>
        <fullName evidence="2">Aminotransferase-like plant mobile domain-containing protein</fullName>
    </recommendedName>
</protein>
<dbReference type="GO" id="GO:0010073">
    <property type="term" value="P:meristem maintenance"/>
    <property type="evidence" value="ECO:0007669"/>
    <property type="project" value="InterPro"/>
</dbReference>
<feature type="region of interest" description="Disordered" evidence="1">
    <location>
        <begin position="545"/>
        <end position="589"/>
    </location>
</feature>
<dbReference type="InterPro" id="IPR044824">
    <property type="entry name" value="MAIN-like"/>
</dbReference>